<dbReference type="OrthoDB" id="5398515at2759"/>
<feature type="compositionally biased region" description="Low complexity" evidence="1">
    <location>
        <begin position="60"/>
        <end position="78"/>
    </location>
</feature>
<proteinExistence type="predicted"/>
<keyword evidence="3" id="KW-1185">Reference proteome</keyword>
<evidence type="ECO:0000313" key="2">
    <source>
        <dbReference type="EMBL" id="PSN66859.1"/>
    </source>
</evidence>
<sequence>MERTPSPPRRARTPPAPLHGANYEPYSPRRRSSRVAAQREHQDHRLSSPKRSRTTRDVTPPATASKKSAAKASFALSPPSSPVSPHVHREPRSTRRTTAPAGSDSDHAALGLSSSRRRLAAMEGMLPTPAKTPRKRAVAEESIRSTARVLFHSRPATIEDSVPTPQKRKLKKNVFSLDSFNEQMEQEESNIQIYTDSKDRIPTDDDEADDGNPFITKKGKGKAKKPATRKARKLDAETLEMENAVREGKGMIYTFRGKKIFRPYDDVQAGNASDEAPESSRARLRRQVGAEAHRPLTRSSVKPRLLFQEEIKRQRQTNGEEDEEEAVTDIELPLTPSRKTRSTVTSAETSHRRTRRDASFESWSRYKSVASNDSGESRKRVAEESLDGPSDKRARIR</sequence>
<evidence type="ECO:0000313" key="3">
    <source>
        <dbReference type="Proteomes" id="UP000240883"/>
    </source>
</evidence>
<dbReference type="AlphaFoldDB" id="A0A2T2NNB6"/>
<feature type="compositionally biased region" description="Basic residues" evidence="1">
    <location>
        <begin position="217"/>
        <end position="231"/>
    </location>
</feature>
<feature type="region of interest" description="Disordered" evidence="1">
    <location>
        <begin position="1"/>
        <end position="141"/>
    </location>
</feature>
<feature type="compositionally biased region" description="Acidic residues" evidence="1">
    <location>
        <begin position="319"/>
        <end position="328"/>
    </location>
</feature>
<accession>A0A2T2NNB6</accession>
<reference evidence="2 3" key="1">
    <citation type="journal article" date="2018" name="Front. Microbiol.">
        <title>Genome-Wide Analysis of Corynespora cassiicola Leaf Fall Disease Putative Effectors.</title>
        <authorList>
            <person name="Lopez D."/>
            <person name="Ribeiro S."/>
            <person name="Label P."/>
            <person name="Fumanal B."/>
            <person name="Venisse J.S."/>
            <person name="Kohler A."/>
            <person name="de Oliveira R.R."/>
            <person name="Labutti K."/>
            <person name="Lipzen A."/>
            <person name="Lail K."/>
            <person name="Bauer D."/>
            <person name="Ohm R.A."/>
            <person name="Barry K.W."/>
            <person name="Spatafora J."/>
            <person name="Grigoriev I.V."/>
            <person name="Martin F.M."/>
            <person name="Pujade-Renaud V."/>
        </authorList>
    </citation>
    <scope>NUCLEOTIDE SEQUENCE [LARGE SCALE GENOMIC DNA]</scope>
    <source>
        <strain evidence="2 3">Philippines</strain>
    </source>
</reference>
<organism evidence="2 3">
    <name type="scientific">Corynespora cassiicola Philippines</name>
    <dbReference type="NCBI Taxonomy" id="1448308"/>
    <lineage>
        <taxon>Eukaryota</taxon>
        <taxon>Fungi</taxon>
        <taxon>Dikarya</taxon>
        <taxon>Ascomycota</taxon>
        <taxon>Pezizomycotina</taxon>
        <taxon>Dothideomycetes</taxon>
        <taxon>Pleosporomycetidae</taxon>
        <taxon>Pleosporales</taxon>
        <taxon>Corynesporascaceae</taxon>
        <taxon>Corynespora</taxon>
    </lineage>
</organism>
<dbReference type="Proteomes" id="UP000240883">
    <property type="component" value="Unassembled WGS sequence"/>
</dbReference>
<feature type="compositionally biased region" description="Polar residues" evidence="1">
    <location>
        <begin position="185"/>
        <end position="195"/>
    </location>
</feature>
<name>A0A2T2NNB6_CORCC</name>
<gene>
    <name evidence="2" type="ORF">BS50DRAFT_587917</name>
</gene>
<feature type="region of interest" description="Disordered" evidence="1">
    <location>
        <begin position="268"/>
        <end position="397"/>
    </location>
</feature>
<feature type="compositionally biased region" description="Basic and acidic residues" evidence="1">
    <location>
        <begin position="37"/>
        <end position="46"/>
    </location>
</feature>
<feature type="region of interest" description="Disordered" evidence="1">
    <location>
        <begin position="185"/>
        <end position="231"/>
    </location>
</feature>
<evidence type="ECO:0000256" key="1">
    <source>
        <dbReference type="SAM" id="MobiDB-lite"/>
    </source>
</evidence>
<dbReference type="EMBL" id="KZ678135">
    <property type="protein sequence ID" value="PSN66859.1"/>
    <property type="molecule type" value="Genomic_DNA"/>
</dbReference>
<feature type="compositionally biased region" description="Basic and acidic residues" evidence="1">
    <location>
        <begin position="375"/>
        <end position="397"/>
    </location>
</feature>
<protein>
    <submittedName>
        <fullName evidence="2">Uncharacterized protein</fullName>
    </submittedName>
</protein>